<reference evidence="1 2" key="1">
    <citation type="submission" date="2020-05" db="EMBL/GenBank/DDBJ databases">
        <authorList>
            <person name="Whitworth D."/>
        </authorList>
    </citation>
    <scope>NUCLEOTIDE SEQUENCE [LARGE SCALE GENOMIC DNA]</scope>
    <source>
        <strain evidence="1 2">AM005</strain>
    </source>
</reference>
<protein>
    <submittedName>
        <fullName evidence="1">Uncharacterized protein</fullName>
    </submittedName>
</protein>
<proteinExistence type="predicted"/>
<evidence type="ECO:0000313" key="1">
    <source>
        <dbReference type="EMBL" id="NOJ80991.1"/>
    </source>
</evidence>
<gene>
    <name evidence="1" type="ORF">HNV28_22120</name>
</gene>
<evidence type="ECO:0000313" key="2">
    <source>
        <dbReference type="Proteomes" id="UP000533080"/>
    </source>
</evidence>
<dbReference type="AlphaFoldDB" id="A0A7Y4IKV9"/>
<sequence length="285" mass="31502">MAEGEPGRSPMSTFTDELEANARARFVRWDSTLWRELTGGAAQRLGQALFEAGTPAAQGEELLRAYLQLGAEAIGLGYLYPTSAGRQNFFTLAWSDLIPRLLAAVPSAERSQVFAQLWNLGENLESAPPWVQRIFWRVGRELTSLQDIEARLRETSSVALEPPDAPLAARAQAHWVDLSKEDSRFLPGAMHFLSPTVVCVHDRHRQAVAGRDAATQGIWLAETPISLGAMGCREAPELTQVESPHLDEALREDPRADAWFATLSNDWRVAATLHTSQHVLVFVPE</sequence>
<name>A0A7Y4IKV9_MYXXA</name>
<dbReference type="EMBL" id="JABFNT010000073">
    <property type="protein sequence ID" value="NOJ80991.1"/>
    <property type="molecule type" value="Genomic_DNA"/>
</dbReference>
<organism evidence="1 2">
    <name type="scientific">Myxococcus xanthus</name>
    <dbReference type="NCBI Taxonomy" id="34"/>
    <lineage>
        <taxon>Bacteria</taxon>
        <taxon>Pseudomonadati</taxon>
        <taxon>Myxococcota</taxon>
        <taxon>Myxococcia</taxon>
        <taxon>Myxococcales</taxon>
        <taxon>Cystobacterineae</taxon>
        <taxon>Myxococcaceae</taxon>
        <taxon>Myxococcus</taxon>
    </lineage>
</organism>
<comment type="caution">
    <text evidence="1">The sequence shown here is derived from an EMBL/GenBank/DDBJ whole genome shotgun (WGS) entry which is preliminary data.</text>
</comment>
<accession>A0A7Y4IKV9</accession>
<dbReference type="Proteomes" id="UP000533080">
    <property type="component" value="Unassembled WGS sequence"/>
</dbReference>